<sequence>MNRLVVISYLLISIPGLESHELKKRALQRSHEKSQLEKWEVKFLQWGEQFDQTSSVVALLTKIAQENLSGCTAVILYDVFTETSNDLLLEKLFRTFPIPYLHGQINEQYLMKVPQLLENRATCVSYILFLKDVMRCKSVIGPQNDNKVVLVARSSQWRVYEFLASDESQHFMNLLVIAKSEKIVASNIASPELPYILYTHKLFVDALGSSVHQVITSWKNGTFTRNDVELFPKKIIEGFAGHRFIVALAHQPPFVIKKGRDEDNDIQWDGIEVRLINLLSRVFNFTTDYREAPRWDSLGPTEAVTAAVKLKKANMGIAGLYVTNERLKVTDASNLHSQDCAAFVSLTSTALPRYRAIMGPFHWSVWLALTFIYLFAIFPLAFSDKHTLKHLLNRPEEMENMFWYVFGTFTNAFSFLGKNSWSRSEKFATRLLIGFYWIFTIIVTACYTGSIIAFVTLPVYPATVDTPQELLRGRYQIGTLNKGDWKHWFDNSSDPVVAKLLKRVDLVPDIESGLKNTTKAFFWPYAFLGSRAQLDYIVRTNFTTMSKRSLLHIGSECFVPFGVSLIYNKDALYSQIINIGLLRSVQSGMIFKIKNDVEWQMMRSATGKLLAANAFGNRLKSLTVEDRALTLDDTQGMFLLLGIGFVLGRRKKSSSSIQSNYRSHKAPTPREKLDSVQYNSFEIRKTEDDIAEDDKERNCIVHKSDDEQNDIEDQINKLFDFEELFGDASTSEDKVKEELANENNKEANI</sequence>
<keyword evidence="3" id="KW-1003">Cell membrane</keyword>
<feature type="transmembrane region" description="Helical" evidence="10">
    <location>
        <begin position="402"/>
        <end position="421"/>
    </location>
</feature>
<feature type="compositionally biased region" description="Basic and acidic residues" evidence="9">
    <location>
        <begin position="731"/>
        <end position="749"/>
    </location>
</feature>
<evidence type="ECO:0000256" key="2">
    <source>
        <dbReference type="ARBA" id="ARBA00008685"/>
    </source>
</evidence>
<evidence type="ECO:0000256" key="11">
    <source>
        <dbReference type="SAM" id="SignalP"/>
    </source>
</evidence>
<comment type="similarity">
    <text evidence="2">Belongs to the glutamate-gated ion channel (TC 1.A.10.1) family.</text>
</comment>
<feature type="transmembrane region" description="Helical" evidence="10">
    <location>
        <begin position="363"/>
        <end position="382"/>
    </location>
</feature>
<proteinExistence type="inferred from homology"/>
<reference evidence="13" key="1">
    <citation type="journal article" date="2020" name="J Insects Food Feed">
        <title>The yellow mealworm (Tenebrio molitor) genome: a resource for the emerging insects as food and feed industry.</title>
        <authorList>
            <person name="Eriksson T."/>
            <person name="Andere A."/>
            <person name="Kelstrup H."/>
            <person name="Emery V."/>
            <person name="Picard C."/>
        </authorList>
    </citation>
    <scope>NUCLEOTIDE SEQUENCE</scope>
    <source>
        <strain evidence="13">Stoneville</strain>
        <tissue evidence="13">Whole head</tissue>
    </source>
</reference>
<evidence type="ECO:0000256" key="5">
    <source>
        <dbReference type="ARBA" id="ARBA00022989"/>
    </source>
</evidence>
<dbReference type="EMBL" id="JABDTM020015662">
    <property type="protein sequence ID" value="KAH0819079.1"/>
    <property type="molecule type" value="Genomic_DNA"/>
</dbReference>
<evidence type="ECO:0000313" key="13">
    <source>
        <dbReference type="EMBL" id="KAH0819079.1"/>
    </source>
</evidence>
<keyword evidence="4 10" id="KW-0812">Transmembrane</keyword>
<comment type="caution">
    <text evidence="13">The sequence shown here is derived from an EMBL/GenBank/DDBJ whole genome shotgun (WGS) entry which is preliminary data.</text>
</comment>
<protein>
    <recommendedName>
        <fullName evidence="12">Ionotropic glutamate receptor C-terminal domain-containing protein</fullName>
    </recommendedName>
</protein>
<name>A0A8J6HQY4_TENMO</name>
<evidence type="ECO:0000256" key="8">
    <source>
        <dbReference type="ARBA" id="ARBA00023180"/>
    </source>
</evidence>
<evidence type="ECO:0000256" key="10">
    <source>
        <dbReference type="SAM" id="Phobius"/>
    </source>
</evidence>
<organism evidence="13 14">
    <name type="scientific">Tenebrio molitor</name>
    <name type="common">Yellow mealworm beetle</name>
    <dbReference type="NCBI Taxonomy" id="7067"/>
    <lineage>
        <taxon>Eukaryota</taxon>
        <taxon>Metazoa</taxon>
        <taxon>Ecdysozoa</taxon>
        <taxon>Arthropoda</taxon>
        <taxon>Hexapoda</taxon>
        <taxon>Insecta</taxon>
        <taxon>Pterygota</taxon>
        <taxon>Neoptera</taxon>
        <taxon>Endopterygota</taxon>
        <taxon>Coleoptera</taxon>
        <taxon>Polyphaga</taxon>
        <taxon>Cucujiformia</taxon>
        <taxon>Tenebrionidae</taxon>
        <taxon>Tenebrio</taxon>
    </lineage>
</organism>
<dbReference type="Proteomes" id="UP000719412">
    <property type="component" value="Unassembled WGS sequence"/>
</dbReference>
<dbReference type="Gene3D" id="1.10.287.70">
    <property type="match status" value="1"/>
</dbReference>
<evidence type="ECO:0000256" key="9">
    <source>
        <dbReference type="SAM" id="MobiDB-lite"/>
    </source>
</evidence>
<dbReference type="PANTHER" id="PTHR42643:SF24">
    <property type="entry name" value="IONOTROPIC RECEPTOR 60A"/>
    <property type="match status" value="1"/>
</dbReference>
<evidence type="ECO:0000256" key="6">
    <source>
        <dbReference type="ARBA" id="ARBA00023136"/>
    </source>
</evidence>
<evidence type="ECO:0000256" key="4">
    <source>
        <dbReference type="ARBA" id="ARBA00022692"/>
    </source>
</evidence>
<evidence type="ECO:0000256" key="7">
    <source>
        <dbReference type="ARBA" id="ARBA00023170"/>
    </source>
</evidence>
<feature type="chain" id="PRO_5035229671" description="Ionotropic glutamate receptor C-terminal domain-containing protein" evidence="11">
    <location>
        <begin position="20"/>
        <end position="749"/>
    </location>
</feature>
<dbReference type="InterPro" id="IPR052192">
    <property type="entry name" value="Insect_Ionotropic_Sensory_Rcpt"/>
</dbReference>
<keyword evidence="7" id="KW-0675">Receptor</keyword>
<feature type="domain" description="Ionotropic glutamate receptor C-terminal" evidence="12">
    <location>
        <begin position="363"/>
        <end position="645"/>
    </location>
</feature>
<dbReference type="SUPFAM" id="SSF53850">
    <property type="entry name" value="Periplasmic binding protein-like II"/>
    <property type="match status" value="1"/>
</dbReference>
<dbReference type="Gene3D" id="3.40.190.10">
    <property type="entry name" value="Periplasmic binding protein-like II"/>
    <property type="match status" value="1"/>
</dbReference>
<keyword evidence="8" id="KW-0325">Glycoprotein</keyword>
<gene>
    <name evidence="13" type="ORF">GEV33_003713</name>
</gene>
<feature type="transmembrane region" description="Helical" evidence="10">
    <location>
        <begin position="433"/>
        <end position="460"/>
    </location>
</feature>
<dbReference type="Pfam" id="PF00060">
    <property type="entry name" value="Lig_chan"/>
    <property type="match status" value="1"/>
</dbReference>
<dbReference type="GO" id="GO:0005886">
    <property type="term" value="C:plasma membrane"/>
    <property type="evidence" value="ECO:0007669"/>
    <property type="project" value="UniProtKB-SubCell"/>
</dbReference>
<evidence type="ECO:0000256" key="1">
    <source>
        <dbReference type="ARBA" id="ARBA00004651"/>
    </source>
</evidence>
<dbReference type="InterPro" id="IPR001320">
    <property type="entry name" value="Iontro_rcpt_C"/>
</dbReference>
<feature type="signal peptide" evidence="11">
    <location>
        <begin position="1"/>
        <end position="19"/>
    </location>
</feature>
<dbReference type="PANTHER" id="PTHR42643">
    <property type="entry name" value="IONOTROPIC RECEPTOR 20A-RELATED"/>
    <property type="match status" value="1"/>
</dbReference>
<comment type="subcellular location">
    <subcellularLocation>
        <location evidence="1">Cell membrane</location>
        <topology evidence="1">Multi-pass membrane protein</topology>
    </subcellularLocation>
</comment>
<evidence type="ECO:0000259" key="12">
    <source>
        <dbReference type="Pfam" id="PF00060"/>
    </source>
</evidence>
<dbReference type="GO" id="GO:0015276">
    <property type="term" value="F:ligand-gated monoatomic ion channel activity"/>
    <property type="evidence" value="ECO:0007669"/>
    <property type="project" value="InterPro"/>
</dbReference>
<keyword evidence="6 10" id="KW-0472">Membrane</keyword>
<keyword evidence="14" id="KW-1185">Reference proteome</keyword>
<accession>A0A8J6HQY4</accession>
<evidence type="ECO:0000256" key="3">
    <source>
        <dbReference type="ARBA" id="ARBA00022475"/>
    </source>
</evidence>
<dbReference type="AlphaFoldDB" id="A0A8J6HQY4"/>
<keyword evidence="11" id="KW-0732">Signal</keyword>
<reference evidence="13" key="2">
    <citation type="submission" date="2021-08" db="EMBL/GenBank/DDBJ databases">
        <authorList>
            <person name="Eriksson T."/>
        </authorList>
    </citation>
    <scope>NUCLEOTIDE SEQUENCE</scope>
    <source>
        <strain evidence="13">Stoneville</strain>
        <tissue evidence="13">Whole head</tissue>
    </source>
</reference>
<dbReference type="GO" id="GO:0050906">
    <property type="term" value="P:detection of stimulus involved in sensory perception"/>
    <property type="evidence" value="ECO:0007669"/>
    <property type="project" value="UniProtKB-ARBA"/>
</dbReference>
<keyword evidence="5 10" id="KW-1133">Transmembrane helix</keyword>
<feature type="region of interest" description="Disordered" evidence="9">
    <location>
        <begin position="730"/>
        <end position="749"/>
    </location>
</feature>
<evidence type="ECO:0000313" key="14">
    <source>
        <dbReference type="Proteomes" id="UP000719412"/>
    </source>
</evidence>